<comment type="caution">
    <text evidence="3">The sequence shown here is derived from an EMBL/GenBank/DDBJ whole genome shotgun (WGS) entry which is preliminary data.</text>
</comment>
<dbReference type="Gene3D" id="2.30.30.40">
    <property type="entry name" value="SH3 Domains"/>
    <property type="match status" value="1"/>
</dbReference>
<evidence type="ECO:0000313" key="3">
    <source>
        <dbReference type="EMBL" id="RNF81156.1"/>
    </source>
</evidence>
<feature type="domain" description="SH3b" evidence="2">
    <location>
        <begin position="59"/>
        <end position="113"/>
    </location>
</feature>
<evidence type="ECO:0000313" key="4">
    <source>
        <dbReference type="Proteomes" id="UP000275401"/>
    </source>
</evidence>
<feature type="signal peptide" evidence="1">
    <location>
        <begin position="1"/>
        <end position="33"/>
    </location>
</feature>
<dbReference type="AlphaFoldDB" id="A0A3M8SNN6"/>
<organism evidence="3 4">
    <name type="scientific">Streptomyces botrytidirepellens</name>
    <dbReference type="NCBI Taxonomy" id="2486417"/>
    <lineage>
        <taxon>Bacteria</taxon>
        <taxon>Bacillati</taxon>
        <taxon>Actinomycetota</taxon>
        <taxon>Actinomycetes</taxon>
        <taxon>Kitasatosporales</taxon>
        <taxon>Streptomycetaceae</taxon>
        <taxon>Streptomyces</taxon>
    </lineage>
</organism>
<sequence>MIRRIVTRSAVPAALAMAAAAALTVTTAPAAHAVGENRKCTVNWSNFGAEVSKSGWNYRSGPSTGYRSLGYLYRGDDVRVFCSRGPWNFSQLTHRSASGLPKGTKGWVHDSGLQHLAG</sequence>
<dbReference type="InterPro" id="IPR003646">
    <property type="entry name" value="SH3-like_bac-type"/>
</dbReference>
<feature type="chain" id="PRO_5039597055" evidence="1">
    <location>
        <begin position="34"/>
        <end position="118"/>
    </location>
</feature>
<protein>
    <submittedName>
        <fullName evidence="3">SH3 domain-containing protein</fullName>
    </submittedName>
</protein>
<evidence type="ECO:0000256" key="1">
    <source>
        <dbReference type="SAM" id="SignalP"/>
    </source>
</evidence>
<proteinExistence type="predicted"/>
<keyword evidence="4" id="KW-1185">Reference proteome</keyword>
<dbReference type="Proteomes" id="UP000275401">
    <property type="component" value="Unassembled WGS sequence"/>
</dbReference>
<reference evidence="3 4" key="1">
    <citation type="submission" date="2018-11" db="EMBL/GenBank/DDBJ databases">
        <title>The Potential of Streptomyces as Biocontrol Agents against the Tomato grey mould, Botrytis cinerea (Gray mold) Frontiers in Microbiology.</title>
        <authorList>
            <person name="Li D."/>
        </authorList>
    </citation>
    <scope>NUCLEOTIDE SEQUENCE [LARGE SCALE GENOMIC DNA]</scope>
    <source>
        <strain evidence="3 4">NEAU-LD23</strain>
    </source>
</reference>
<name>A0A3M8SNN6_9ACTN</name>
<dbReference type="Pfam" id="PF08239">
    <property type="entry name" value="SH3_3"/>
    <property type="match status" value="1"/>
</dbReference>
<keyword evidence="1" id="KW-0732">Signal</keyword>
<accession>A0A3M8SNN6</accession>
<gene>
    <name evidence="3" type="ORF">EEJ42_47085</name>
</gene>
<evidence type="ECO:0000259" key="2">
    <source>
        <dbReference type="Pfam" id="PF08239"/>
    </source>
</evidence>
<dbReference type="EMBL" id="RIBZ01000869">
    <property type="protein sequence ID" value="RNF81156.1"/>
    <property type="molecule type" value="Genomic_DNA"/>
</dbReference>